<sequence length="274" mass="30939">MNMADMGTVFAYLQHWRVIAGNPPGRNYRDGEKDVARILANCNAADLADLDDFLGAQGFQLIERNGMEFGIPAKPGVPNAIWVLTRKRGTSLPAYVDSRWYVERMRDGRGGDSDAKRHETVFWVTRLWLTLQWFFYQKIDRHPAEVSRYREAMVSRRLFVDILKSGIEEMGNTGRPAGEAGIVFDYFWKEAGKVSQWASRFLTVMEEAGMIEPSGNRDEWNQSVLAAIEMADIAAHEIAYLLPPTERSAMVETAALLMGEAPSALRAHPPQQEQ</sequence>
<protein>
    <submittedName>
        <fullName evidence="1">Uncharacterized protein</fullName>
    </submittedName>
</protein>
<accession>A0AAE3NIT0</accession>
<dbReference type="EMBL" id="JAIVEX010000006">
    <property type="protein sequence ID" value="MDB0522695.1"/>
    <property type="molecule type" value="Genomic_DNA"/>
</dbReference>
<organism evidence="1 2">
    <name type="scientific">Ralstonia solanacearum</name>
    <name type="common">Pseudomonas solanacearum</name>
    <dbReference type="NCBI Taxonomy" id="305"/>
    <lineage>
        <taxon>Bacteria</taxon>
        <taxon>Pseudomonadati</taxon>
        <taxon>Pseudomonadota</taxon>
        <taxon>Betaproteobacteria</taxon>
        <taxon>Burkholderiales</taxon>
        <taxon>Burkholderiaceae</taxon>
        <taxon>Ralstonia</taxon>
        <taxon>Ralstonia solanacearum species complex</taxon>
    </lineage>
</organism>
<proteinExistence type="predicted"/>
<evidence type="ECO:0000313" key="2">
    <source>
        <dbReference type="Proteomes" id="UP001143674"/>
    </source>
</evidence>
<reference evidence="1" key="1">
    <citation type="submission" date="2021-09" db="EMBL/GenBank/DDBJ databases">
        <title>Genomic analysis of Ralstonia spp.</title>
        <authorList>
            <person name="Aburjaile F."/>
            <person name="Ariute J.C."/>
            <person name="Pais A.K.L."/>
            <person name="Albuquerque G.M.R."/>
            <person name="Silva A.M.F."/>
            <person name="Brenig B."/>
            <person name="Azevedo V."/>
            <person name="Matiuzzi M."/>
            <person name="Ramos R."/>
            <person name="Goes-Neto A."/>
            <person name="Soares S."/>
            <person name="Iseppon A.M.B."/>
            <person name="Souza E."/>
            <person name="Gama M."/>
        </authorList>
    </citation>
    <scope>NUCLEOTIDE SEQUENCE</scope>
    <source>
        <strain evidence="1">B4</strain>
    </source>
</reference>
<gene>
    <name evidence="1" type="ORF">LBW55_13910</name>
</gene>
<dbReference type="AlphaFoldDB" id="A0AAE3NIT0"/>
<comment type="caution">
    <text evidence="1">The sequence shown here is derived from an EMBL/GenBank/DDBJ whole genome shotgun (WGS) entry which is preliminary data.</text>
</comment>
<name>A0AAE3NIT0_RALSL</name>
<evidence type="ECO:0000313" key="1">
    <source>
        <dbReference type="EMBL" id="MDB0522695.1"/>
    </source>
</evidence>
<dbReference type="RefSeq" id="WP_055336098.1">
    <property type="nucleotide sequence ID" value="NZ_CDQJ01000001.1"/>
</dbReference>
<dbReference type="Proteomes" id="UP001143674">
    <property type="component" value="Unassembled WGS sequence"/>
</dbReference>